<reference evidence="3 6" key="1">
    <citation type="journal article" date="2011" name="Nature">
        <title>The Medicago genome provides insight into the evolution of rhizobial symbioses.</title>
        <authorList>
            <person name="Young N.D."/>
            <person name="Debelle F."/>
            <person name="Oldroyd G.E."/>
            <person name="Geurts R."/>
            <person name="Cannon S.B."/>
            <person name="Udvardi M.K."/>
            <person name="Benedito V.A."/>
            <person name="Mayer K.F."/>
            <person name="Gouzy J."/>
            <person name="Schoof H."/>
            <person name="Van de Peer Y."/>
            <person name="Proost S."/>
            <person name="Cook D.R."/>
            <person name="Meyers B.C."/>
            <person name="Spannagl M."/>
            <person name="Cheung F."/>
            <person name="De Mita S."/>
            <person name="Krishnakumar V."/>
            <person name="Gundlach H."/>
            <person name="Zhou S."/>
            <person name="Mudge J."/>
            <person name="Bharti A.K."/>
            <person name="Murray J.D."/>
            <person name="Naoumkina M.A."/>
            <person name="Rosen B."/>
            <person name="Silverstein K.A."/>
            <person name="Tang H."/>
            <person name="Rombauts S."/>
            <person name="Zhao P.X."/>
            <person name="Zhou P."/>
            <person name="Barbe V."/>
            <person name="Bardou P."/>
            <person name="Bechner M."/>
            <person name="Bellec A."/>
            <person name="Berger A."/>
            <person name="Berges H."/>
            <person name="Bidwell S."/>
            <person name="Bisseling T."/>
            <person name="Choisne N."/>
            <person name="Couloux A."/>
            <person name="Denny R."/>
            <person name="Deshpande S."/>
            <person name="Dai X."/>
            <person name="Doyle J.J."/>
            <person name="Dudez A.M."/>
            <person name="Farmer A.D."/>
            <person name="Fouteau S."/>
            <person name="Franken C."/>
            <person name="Gibelin C."/>
            <person name="Gish J."/>
            <person name="Goldstein S."/>
            <person name="Gonzalez A.J."/>
            <person name="Green P.J."/>
            <person name="Hallab A."/>
            <person name="Hartog M."/>
            <person name="Hua A."/>
            <person name="Humphray S.J."/>
            <person name="Jeong D.H."/>
            <person name="Jing Y."/>
            <person name="Jocker A."/>
            <person name="Kenton S.M."/>
            <person name="Kim D.J."/>
            <person name="Klee K."/>
            <person name="Lai H."/>
            <person name="Lang C."/>
            <person name="Lin S."/>
            <person name="Macmil S.L."/>
            <person name="Magdelenat G."/>
            <person name="Matthews L."/>
            <person name="McCorrison J."/>
            <person name="Monaghan E.L."/>
            <person name="Mun J.H."/>
            <person name="Najar F.Z."/>
            <person name="Nicholson C."/>
            <person name="Noirot C."/>
            <person name="O'Bleness M."/>
            <person name="Paule C.R."/>
            <person name="Poulain J."/>
            <person name="Prion F."/>
            <person name="Qin B."/>
            <person name="Qu C."/>
            <person name="Retzel E.F."/>
            <person name="Riddle C."/>
            <person name="Sallet E."/>
            <person name="Samain S."/>
            <person name="Samson N."/>
            <person name="Sanders I."/>
            <person name="Saurat O."/>
            <person name="Scarpelli C."/>
            <person name="Schiex T."/>
            <person name="Segurens B."/>
            <person name="Severin A.J."/>
            <person name="Sherrier D.J."/>
            <person name="Shi R."/>
            <person name="Sims S."/>
            <person name="Singer S.R."/>
            <person name="Sinharoy S."/>
            <person name="Sterck L."/>
            <person name="Viollet A."/>
            <person name="Wang B.B."/>
            <person name="Wang K."/>
            <person name="Wang M."/>
            <person name="Wang X."/>
            <person name="Warfsmann J."/>
            <person name="Weissenbach J."/>
            <person name="White D.D."/>
            <person name="White J.D."/>
            <person name="Wiley G.B."/>
            <person name="Wincker P."/>
            <person name="Xing Y."/>
            <person name="Yang L."/>
            <person name="Yao Z."/>
            <person name="Ying F."/>
            <person name="Zhai J."/>
            <person name="Zhou L."/>
            <person name="Zuber A."/>
            <person name="Denarie J."/>
            <person name="Dixon R.A."/>
            <person name="May G.D."/>
            <person name="Schwartz D.C."/>
            <person name="Rogers J."/>
            <person name="Quetier F."/>
            <person name="Town C.D."/>
            <person name="Roe B.A."/>
        </authorList>
    </citation>
    <scope>NUCLEOTIDE SEQUENCE [LARGE SCALE GENOMIC DNA]</scope>
    <source>
        <strain evidence="3">A17</strain>
        <strain evidence="5 6">cv. Jemalong A17</strain>
    </source>
</reference>
<evidence type="ECO:0000313" key="5">
    <source>
        <dbReference type="EnsemblPlants" id="AET02310"/>
    </source>
</evidence>
<dbReference type="HOGENOM" id="CLU_181053_0_0_1"/>
<feature type="chain" id="PRO_5014574254" evidence="1">
    <location>
        <begin position="27"/>
        <end position="55"/>
    </location>
</feature>
<dbReference type="Pfam" id="PF07127">
    <property type="entry name" value="Nodulin_late"/>
    <property type="match status" value="1"/>
</dbReference>
<evidence type="ECO:0000313" key="3">
    <source>
        <dbReference type="EMBL" id="AET02310.1"/>
    </source>
</evidence>
<dbReference type="AlphaFoldDB" id="G7LG05"/>
<dbReference type="Proteomes" id="UP000265566">
    <property type="component" value="Chromosome 8"/>
</dbReference>
<keyword evidence="1" id="KW-0732">Signal</keyword>
<feature type="domain" description="Late nodulin" evidence="2">
    <location>
        <begin position="1"/>
        <end position="53"/>
    </location>
</feature>
<evidence type="ECO:0000313" key="4">
    <source>
        <dbReference type="EMBL" id="RHN40278.1"/>
    </source>
</evidence>
<reference evidence="5" key="3">
    <citation type="submission" date="2015-04" db="UniProtKB">
        <authorList>
            <consortium name="EnsemblPlants"/>
        </authorList>
    </citation>
    <scope>IDENTIFICATION</scope>
    <source>
        <strain evidence="5">cv. Jemalong A17</strain>
    </source>
</reference>
<dbReference type="EMBL" id="CM001224">
    <property type="protein sequence ID" value="AET02310.1"/>
    <property type="molecule type" value="Genomic_DNA"/>
</dbReference>
<evidence type="ECO:0000313" key="6">
    <source>
        <dbReference type="Proteomes" id="UP000002051"/>
    </source>
</evidence>
<dbReference type="Gramene" id="rna46413">
    <property type="protein sequence ID" value="RHN40278.1"/>
    <property type="gene ID" value="gene46413"/>
</dbReference>
<organism evidence="3 6">
    <name type="scientific">Medicago truncatula</name>
    <name type="common">Barrel medic</name>
    <name type="synonym">Medicago tribuloides</name>
    <dbReference type="NCBI Taxonomy" id="3880"/>
    <lineage>
        <taxon>Eukaryota</taxon>
        <taxon>Viridiplantae</taxon>
        <taxon>Streptophyta</taxon>
        <taxon>Embryophyta</taxon>
        <taxon>Tracheophyta</taxon>
        <taxon>Spermatophyta</taxon>
        <taxon>Magnoliopsida</taxon>
        <taxon>eudicotyledons</taxon>
        <taxon>Gunneridae</taxon>
        <taxon>Pentapetalae</taxon>
        <taxon>rosids</taxon>
        <taxon>fabids</taxon>
        <taxon>Fabales</taxon>
        <taxon>Fabaceae</taxon>
        <taxon>Papilionoideae</taxon>
        <taxon>50 kb inversion clade</taxon>
        <taxon>NPAAA clade</taxon>
        <taxon>Hologalegina</taxon>
        <taxon>IRL clade</taxon>
        <taxon>Trifolieae</taxon>
        <taxon>Medicago</taxon>
    </lineage>
</organism>
<dbReference type="GO" id="GO:0046872">
    <property type="term" value="F:metal ion binding"/>
    <property type="evidence" value="ECO:0007669"/>
    <property type="project" value="InterPro"/>
</dbReference>
<accession>G7LG05</accession>
<gene>
    <name evidence="3" type="ordered locus">MTR_8g038890</name>
    <name evidence="4" type="ORF">MtrunA17_Chr8g0353021</name>
</gene>
<dbReference type="EnsemblPlants" id="AET02310">
    <property type="protein sequence ID" value="AET02310"/>
    <property type="gene ID" value="MTR_8g038890"/>
</dbReference>
<dbReference type="Proteomes" id="UP000002051">
    <property type="component" value="Chromosome 8"/>
</dbReference>
<reference evidence="3 6" key="2">
    <citation type="journal article" date="2014" name="BMC Genomics">
        <title>An improved genome release (version Mt4.0) for the model legume Medicago truncatula.</title>
        <authorList>
            <person name="Tang H."/>
            <person name="Krishnakumar V."/>
            <person name="Bidwell S."/>
            <person name="Rosen B."/>
            <person name="Chan A."/>
            <person name="Zhou S."/>
            <person name="Gentzbittel L."/>
            <person name="Childs K.L."/>
            <person name="Yandell M."/>
            <person name="Gundlach H."/>
            <person name="Mayer K.F."/>
            <person name="Schwartz D.C."/>
            <person name="Town C.D."/>
        </authorList>
    </citation>
    <scope>GENOME REANNOTATION</scope>
    <source>
        <strain evidence="5 6">cv. Jemalong A17</strain>
    </source>
</reference>
<dbReference type="EMBL" id="PSQE01000008">
    <property type="protein sequence ID" value="RHN40278.1"/>
    <property type="molecule type" value="Genomic_DNA"/>
</dbReference>
<evidence type="ECO:0000259" key="2">
    <source>
        <dbReference type="Pfam" id="PF07127"/>
    </source>
</evidence>
<proteinExistence type="predicted"/>
<reference evidence="4" key="4">
    <citation type="journal article" date="2018" name="Nat. Plants">
        <title>Whole-genome landscape of Medicago truncatula symbiotic genes.</title>
        <authorList>
            <person name="Pecrix Y."/>
            <person name="Gamas P."/>
            <person name="Carrere S."/>
        </authorList>
    </citation>
    <scope>NUCLEOTIDE SEQUENCE</scope>
    <source>
        <tissue evidence="4">Leaves</tissue>
    </source>
</reference>
<dbReference type="PaxDb" id="3880-AET02310"/>
<sequence length="55" mass="6525">MSEIIKFVYAMFIFIFMFTVATETDALCDSNRDCRGYHCNWPKFPICVRMICECI</sequence>
<keyword evidence="6" id="KW-1185">Reference proteome</keyword>
<evidence type="ECO:0000256" key="1">
    <source>
        <dbReference type="SAM" id="SignalP"/>
    </source>
</evidence>
<dbReference type="InterPro" id="IPR009810">
    <property type="entry name" value="Nodulin_late_dom"/>
</dbReference>
<name>G7LG05_MEDTR</name>
<protein>
    <submittedName>
        <fullName evidence="3 4">Late nodulin</fullName>
    </submittedName>
</protein>
<feature type="signal peptide" evidence="1">
    <location>
        <begin position="1"/>
        <end position="26"/>
    </location>
</feature>